<proteinExistence type="predicted"/>
<dbReference type="AlphaFoldDB" id="A0A0F9N836"/>
<evidence type="ECO:0000313" key="1">
    <source>
        <dbReference type="EMBL" id="KKM77607.1"/>
    </source>
</evidence>
<reference evidence="1" key="1">
    <citation type="journal article" date="2015" name="Nature">
        <title>Complex archaea that bridge the gap between prokaryotes and eukaryotes.</title>
        <authorList>
            <person name="Spang A."/>
            <person name="Saw J.H."/>
            <person name="Jorgensen S.L."/>
            <person name="Zaremba-Niedzwiedzka K."/>
            <person name="Martijn J."/>
            <person name="Lind A.E."/>
            <person name="van Eijk R."/>
            <person name="Schleper C."/>
            <person name="Guy L."/>
            <person name="Ettema T.J."/>
        </authorList>
    </citation>
    <scope>NUCLEOTIDE SEQUENCE</scope>
</reference>
<gene>
    <name evidence="1" type="ORF">LCGC14_1368230</name>
</gene>
<accession>A0A0F9N836</accession>
<protein>
    <submittedName>
        <fullName evidence="1">Uncharacterized protein</fullName>
    </submittedName>
</protein>
<name>A0A0F9N836_9ZZZZ</name>
<sequence length="63" mass="7744">MRIEELLKKDFPHTRVSRNDRWLYWDGEEWVVLEREYRARDNTCHYRGKYLEKAISSLLGGEK</sequence>
<comment type="caution">
    <text evidence="1">The sequence shown here is derived from an EMBL/GenBank/DDBJ whole genome shotgun (WGS) entry which is preliminary data.</text>
</comment>
<organism evidence="1">
    <name type="scientific">marine sediment metagenome</name>
    <dbReference type="NCBI Taxonomy" id="412755"/>
    <lineage>
        <taxon>unclassified sequences</taxon>
        <taxon>metagenomes</taxon>
        <taxon>ecological metagenomes</taxon>
    </lineage>
</organism>
<dbReference type="EMBL" id="LAZR01008617">
    <property type="protein sequence ID" value="KKM77607.1"/>
    <property type="molecule type" value="Genomic_DNA"/>
</dbReference>